<feature type="region of interest" description="Disordered" evidence="1">
    <location>
        <begin position="1"/>
        <end position="32"/>
    </location>
</feature>
<dbReference type="AlphaFoldDB" id="A0A4Q7Y134"/>
<dbReference type="InterPro" id="IPR008822">
    <property type="entry name" value="Endonuclease_RusA-like"/>
</dbReference>
<evidence type="ECO:0000313" key="2">
    <source>
        <dbReference type="EMBL" id="RZU30472.1"/>
    </source>
</evidence>
<dbReference type="InterPro" id="IPR036614">
    <property type="entry name" value="RusA-like_sf"/>
</dbReference>
<reference evidence="2 3" key="1">
    <citation type="submission" date="2019-02" db="EMBL/GenBank/DDBJ databases">
        <title>Sequencing the genomes of 1000 actinobacteria strains.</title>
        <authorList>
            <person name="Klenk H.-P."/>
        </authorList>
    </citation>
    <scope>NUCLEOTIDE SEQUENCE [LARGE SCALE GENOMIC DNA]</scope>
    <source>
        <strain evidence="2 3">DSM 44509</strain>
    </source>
</reference>
<dbReference type="GO" id="GO:0000287">
    <property type="term" value="F:magnesium ion binding"/>
    <property type="evidence" value="ECO:0007669"/>
    <property type="project" value="InterPro"/>
</dbReference>
<comment type="caution">
    <text evidence="2">The sequence shown here is derived from an EMBL/GenBank/DDBJ whole genome shotgun (WGS) entry which is preliminary data.</text>
</comment>
<dbReference type="GO" id="GO:0006310">
    <property type="term" value="P:DNA recombination"/>
    <property type="evidence" value="ECO:0007669"/>
    <property type="project" value="InterPro"/>
</dbReference>
<evidence type="ECO:0000256" key="1">
    <source>
        <dbReference type="SAM" id="MobiDB-lite"/>
    </source>
</evidence>
<gene>
    <name evidence="2" type="ORF">BKA19_0088</name>
</gene>
<proteinExistence type="predicted"/>
<keyword evidence="3" id="KW-1185">Reference proteome</keyword>
<dbReference type="Proteomes" id="UP000292507">
    <property type="component" value="Unassembled WGS sequence"/>
</dbReference>
<dbReference type="SUPFAM" id="SSF103084">
    <property type="entry name" value="Holliday junction resolvase RusA"/>
    <property type="match status" value="1"/>
</dbReference>
<protein>
    <submittedName>
        <fullName evidence="2">Endodeoxyribonuclease RusA</fullName>
    </submittedName>
</protein>
<name>A0A4Q7Y134_9ACTN</name>
<accession>A0A4Q7Y134</accession>
<sequence length="158" mass="16218">MDPLSPGGGKKGVGTADTLGGAGSEPSPTHVRDAAEMVRLESSKAFSGLTDVVSASSSLSGGPSLSGWSRLEGPVSVAVVFTFDRPKSAPKSRRVWPVTRSSGDVDKLLRAVLDALVDAGVMRDDSQVVRLTASKVHVGDPWALHIPGACVTVRAVGS</sequence>
<dbReference type="Pfam" id="PF05866">
    <property type="entry name" value="RusA"/>
    <property type="match status" value="1"/>
</dbReference>
<dbReference type="EMBL" id="SHKV01000001">
    <property type="protein sequence ID" value="RZU30472.1"/>
    <property type="molecule type" value="Genomic_DNA"/>
</dbReference>
<dbReference type="GO" id="GO:0006281">
    <property type="term" value="P:DNA repair"/>
    <property type="evidence" value="ECO:0007669"/>
    <property type="project" value="InterPro"/>
</dbReference>
<dbReference type="Gene3D" id="3.30.1330.70">
    <property type="entry name" value="Holliday junction resolvase RusA"/>
    <property type="match status" value="1"/>
</dbReference>
<evidence type="ECO:0000313" key="3">
    <source>
        <dbReference type="Proteomes" id="UP000292507"/>
    </source>
</evidence>
<feature type="compositionally biased region" description="Gly residues" evidence="1">
    <location>
        <begin position="1"/>
        <end position="12"/>
    </location>
</feature>
<organism evidence="2 3">
    <name type="scientific">Blastococcus saxobsidens</name>
    <dbReference type="NCBI Taxonomy" id="138336"/>
    <lineage>
        <taxon>Bacteria</taxon>
        <taxon>Bacillati</taxon>
        <taxon>Actinomycetota</taxon>
        <taxon>Actinomycetes</taxon>
        <taxon>Geodermatophilales</taxon>
        <taxon>Geodermatophilaceae</taxon>
        <taxon>Blastococcus</taxon>
    </lineage>
</organism>